<dbReference type="EMBL" id="LJCR01000060">
    <property type="protein sequence ID" value="KPV54420.1"/>
    <property type="molecule type" value="Genomic_DNA"/>
</dbReference>
<feature type="transmembrane region" description="Helical" evidence="1">
    <location>
        <begin position="240"/>
        <end position="258"/>
    </location>
</feature>
<feature type="transmembrane region" description="Helical" evidence="1">
    <location>
        <begin position="190"/>
        <end position="210"/>
    </location>
</feature>
<accession>A0A0P9DWK1</accession>
<keyword evidence="1" id="KW-1133">Transmembrane helix</keyword>
<sequence>MGGIGFDRLMAVLCCAFVGGIYLDGWAHDHGLVDQTFFTPWHALLYAAYLACALALLGAVIINRRHTQSWRTAIPQGYELALLGVPLFLAAAEGDLVWHTLFGFEVGIEPLLSPSHLLLAFSGVLIQSSPLRAAWRRADPVASHGWGTLLPALLSLLAVFSVFTFFTEFAHPFVQTRVMAAARSSDEQSWGVANVLLQACILMGFVLLALRRWRLPLGTFTLIFTVNGALMSVLLDQQRLIAGIFLAGIFADLLYWVVQPAAERVGALRLFALCVPLVYFLGYFVTLMLTGGINWSIHLWLGASVMTAIIGPGLSYLLVPPASSVMNTG</sequence>
<comment type="caution">
    <text evidence="2">The sequence shown here is derived from an EMBL/GenBank/DDBJ whole genome shotgun (WGS) entry which is preliminary data.</text>
</comment>
<reference evidence="2 3" key="1">
    <citation type="submission" date="2015-09" db="EMBL/GenBank/DDBJ databases">
        <title>Draft genome sequence of Kouleothrix aurantiaca JCM 19913.</title>
        <authorList>
            <person name="Hemp J."/>
        </authorList>
    </citation>
    <scope>NUCLEOTIDE SEQUENCE [LARGE SCALE GENOMIC DNA]</scope>
    <source>
        <strain evidence="2 3">COM-B</strain>
    </source>
</reference>
<dbReference type="AlphaFoldDB" id="A0A0P9DWK1"/>
<gene>
    <name evidence="2" type="ORF">SE17_03875</name>
</gene>
<protein>
    <submittedName>
        <fullName evidence="2">Uncharacterized protein</fullName>
    </submittedName>
</protein>
<feature type="transmembrane region" description="Helical" evidence="1">
    <location>
        <begin position="147"/>
        <end position="170"/>
    </location>
</feature>
<feature type="transmembrane region" description="Helical" evidence="1">
    <location>
        <begin position="270"/>
        <end position="293"/>
    </location>
</feature>
<evidence type="ECO:0000313" key="3">
    <source>
        <dbReference type="Proteomes" id="UP000050509"/>
    </source>
</evidence>
<feature type="transmembrane region" description="Helical" evidence="1">
    <location>
        <begin position="5"/>
        <end position="23"/>
    </location>
</feature>
<proteinExistence type="predicted"/>
<feature type="transmembrane region" description="Helical" evidence="1">
    <location>
        <begin position="299"/>
        <end position="319"/>
    </location>
</feature>
<dbReference type="Proteomes" id="UP000050509">
    <property type="component" value="Unassembled WGS sequence"/>
</dbReference>
<feature type="transmembrane region" description="Helical" evidence="1">
    <location>
        <begin position="217"/>
        <end position="234"/>
    </location>
</feature>
<keyword evidence="1" id="KW-0472">Membrane</keyword>
<keyword evidence="3" id="KW-1185">Reference proteome</keyword>
<keyword evidence="1" id="KW-0812">Transmembrane</keyword>
<feature type="transmembrane region" description="Helical" evidence="1">
    <location>
        <begin position="43"/>
        <end position="62"/>
    </location>
</feature>
<organism evidence="2 3">
    <name type="scientific">Kouleothrix aurantiaca</name>
    <dbReference type="NCBI Taxonomy" id="186479"/>
    <lineage>
        <taxon>Bacteria</taxon>
        <taxon>Bacillati</taxon>
        <taxon>Chloroflexota</taxon>
        <taxon>Chloroflexia</taxon>
        <taxon>Chloroflexales</taxon>
        <taxon>Roseiflexineae</taxon>
        <taxon>Roseiflexaceae</taxon>
        <taxon>Kouleothrix</taxon>
    </lineage>
</organism>
<evidence type="ECO:0000313" key="2">
    <source>
        <dbReference type="EMBL" id="KPV54420.1"/>
    </source>
</evidence>
<evidence type="ECO:0000256" key="1">
    <source>
        <dbReference type="SAM" id="Phobius"/>
    </source>
</evidence>
<name>A0A0P9DWK1_9CHLR</name>